<gene>
    <name evidence="1" type="ORF">ASN18_0558</name>
</gene>
<comment type="caution">
    <text evidence="1">The sequence shown here is derived from an EMBL/GenBank/DDBJ whole genome shotgun (WGS) entry which is preliminary data.</text>
</comment>
<accession>A0ABR5SIB3</accession>
<organism evidence="1 2">
    <name type="scientific">Candidatus Magnetominusculus xianensis</name>
    <dbReference type="NCBI Taxonomy" id="1748249"/>
    <lineage>
        <taxon>Bacteria</taxon>
        <taxon>Pseudomonadati</taxon>
        <taxon>Nitrospirota</taxon>
        <taxon>Nitrospiria</taxon>
        <taxon>Nitrospirales</taxon>
        <taxon>Nitrospiraceae</taxon>
        <taxon>Candidatus Magnetominusculus</taxon>
    </lineage>
</organism>
<dbReference type="EMBL" id="LNQR01000022">
    <property type="protein sequence ID" value="KWT92155.1"/>
    <property type="molecule type" value="Genomic_DNA"/>
</dbReference>
<evidence type="ECO:0000313" key="2">
    <source>
        <dbReference type="Proteomes" id="UP000060487"/>
    </source>
</evidence>
<sequence>MNLDKEVENLLLAVEEKTVFTDIYSLFYDLTNNAEFREICVPTNNEKIKATVTSIAKKIVKNAVISGFKSVKVDRYKLWHGVFYSDMRMSTFFYFEKLDMGLVSVSGPKDHIDIARFTVGGYSRCTH</sequence>
<proteinExistence type="predicted"/>
<dbReference type="Proteomes" id="UP000060487">
    <property type="component" value="Unassembled WGS sequence"/>
</dbReference>
<reference evidence="1 2" key="1">
    <citation type="submission" date="2015-11" db="EMBL/GenBank/DDBJ databases">
        <authorList>
            <person name="Lin W."/>
        </authorList>
    </citation>
    <scope>NUCLEOTIDE SEQUENCE [LARGE SCALE GENOMIC DNA]</scope>
    <source>
        <strain evidence="1 2">HCH-1</strain>
    </source>
</reference>
<protein>
    <submittedName>
        <fullName evidence="1">Uncharacterized protein</fullName>
    </submittedName>
</protein>
<name>A0ABR5SIB3_9BACT</name>
<keyword evidence="2" id="KW-1185">Reference proteome</keyword>
<evidence type="ECO:0000313" key="1">
    <source>
        <dbReference type="EMBL" id="KWT92155.1"/>
    </source>
</evidence>
<dbReference type="RefSeq" id="WP_085051089.1">
    <property type="nucleotide sequence ID" value="NZ_LNQR01000022.1"/>
</dbReference>